<comment type="function">
    <text evidence="5">Catalyzes the cleavage of glutathione into 5-oxo-L-proline and a Cys-Gly dipeptide. Acts specifically on glutathione, but not on other gamma-glutamyl peptides.</text>
</comment>
<dbReference type="PANTHER" id="PTHR12192">
    <property type="entry name" value="CATION TRANSPORT PROTEIN CHAC-RELATED"/>
    <property type="match status" value="1"/>
</dbReference>
<dbReference type="InterPro" id="IPR006840">
    <property type="entry name" value="ChaC"/>
</dbReference>
<organism evidence="7 8">
    <name type="scientific">Callosobruchus maculatus</name>
    <name type="common">Southern cowpea weevil</name>
    <name type="synonym">Pulse bruchid</name>
    <dbReference type="NCBI Taxonomy" id="64391"/>
    <lineage>
        <taxon>Eukaryota</taxon>
        <taxon>Metazoa</taxon>
        <taxon>Ecdysozoa</taxon>
        <taxon>Arthropoda</taxon>
        <taxon>Hexapoda</taxon>
        <taxon>Insecta</taxon>
        <taxon>Pterygota</taxon>
        <taxon>Neoptera</taxon>
        <taxon>Endopterygota</taxon>
        <taxon>Coleoptera</taxon>
        <taxon>Polyphaga</taxon>
        <taxon>Cucujiformia</taxon>
        <taxon>Chrysomeloidea</taxon>
        <taxon>Chrysomelidae</taxon>
        <taxon>Bruchinae</taxon>
        <taxon>Bruchini</taxon>
        <taxon>Callosobruchus</taxon>
    </lineage>
</organism>
<dbReference type="Gene3D" id="3.10.490.10">
    <property type="entry name" value="Gamma-glutamyl cyclotransferase-like"/>
    <property type="match status" value="1"/>
</dbReference>
<name>A0A653D364_CALMS</name>
<dbReference type="GO" id="GO:0006751">
    <property type="term" value="P:glutathione catabolic process"/>
    <property type="evidence" value="ECO:0007669"/>
    <property type="project" value="InterPro"/>
</dbReference>
<evidence type="ECO:0000256" key="3">
    <source>
        <dbReference type="ARBA" id="ARBA00023239"/>
    </source>
</evidence>
<evidence type="ECO:0000256" key="4">
    <source>
        <dbReference type="ARBA" id="ARBA00043195"/>
    </source>
</evidence>
<proteinExistence type="inferred from homology"/>
<keyword evidence="3" id="KW-0456">Lyase</keyword>
<dbReference type="InterPro" id="IPR036568">
    <property type="entry name" value="GGCT-like_sf"/>
</dbReference>
<evidence type="ECO:0000256" key="1">
    <source>
        <dbReference type="ARBA" id="ARBA00009662"/>
    </source>
</evidence>
<gene>
    <name evidence="7" type="ORF">CALMAC_LOCUS14035</name>
</gene>
<evidence type="ECO:0000256" key="6">
    <source>
        <dbReference type="ARBA" id="ARBA00048073"/>
    </source>
</evidence>
<keyword evidence="8" id="KW-1185">Reference proteome</keyword>
<accession>A0A653D364</accession>
<evidence type="ECO:0000313" key="8">
    <source>
        <dbReference type="Proteomes" id="UP000410492"/>
    </source>
</evidence>
<dbReference type="SUPFAM" id="SSF110857">
    <property type="entry name" value="Gamma-glutamyl cyclotransferase-like"/>
    <property type="match status" value="1"/>
</dbReference>
<comment type="similarity">
    <text evidence="1">Belongs to the gamma-glutamylcyclotransferase family. ChaC subfamily.</text>
</comment>
<dbReference type="InterPro" id="IPR013024">
    <property type="entry name" value="GGCT-like"/>
</dbReference>
<dbReference type="OrthoDB" id="1933483at2759"/>
<comment type="catalytic activity">
    <reaction evidence="6">
        <text>glutathione = L-cysteinylglycine + 5-oxo-L-proline</text>
        <dbReference type="Rhea" id="RHEA:47724"/>
        <dbReference type="ChEBI" id="CHEBI:57925"/>
        <dbReference type="ChEBI" id="CHEBI:58402"/>
        <dbReference type="ChEBI" id="CHEBI:61694"/>
        <dbReference type="EC" id="4.3.2.7"/>
    </reaction>
</comment>
<dbReference type="EMBL" id="CAACVG010009950">
    <property type="protein sequence ID" value="VEN54607.1"/>
    <property type="molecule type" value="Genomic_DNA"/>
</dbReference>
<evidence type="ECO:0000313" key="7">
    <source>
        <dbReference type="EMBL" id="VEN54607.1"/>
    </source>
</evidence>
<dbReference type="GO" id="GO:0005737">
    <property type="term" value="C:cytoplasm"/>
    <property type="evidence" value="ECO:0007669"/>
    <property type="project" value="TreeGrafter"/>
</dbReference>
<dbReference type="CDD" id="cd06661">
    <property type="entry name" value="GGCT_like"/>
    <property type="match status" value="1"/>
</dbReference>
<evidence type="ECO:0000256" key="5">
    <source>
        <dbReference type="ARBA" id="ARBA00045227"/>
    </source>
</evidence>
<dbReference type="GO" id="GO:0061928">
    <property type="term" value="F:glutathione specific gamma-glutamylcyclotransferase activity"/>
    <property type="evidence" value="ECO:0007669"/>
    <property type="project" value="UniProtKB-EC"/>
</dbReference>
<sequence length="186" mass="21784">MWIFGYGSLIWKIDFPYEEKILGYIKGYHRRFYQYSTDHRGTPENPGRVVTLIPAAEHEKVYGIAYRIKESDIEDVVKHLDFREKGGYERKTVMFYPCDQEHKPFEMVIYLANHDNFNYAGPAELNEIAKQIFRSIGPSGPNVDYVCNLAKAMRVLFPNVHDEHLFDLEKMILDLSKNIRDNRSAS</sequence>
<dbReference type="PANTHER" id="PTHR12192:SF2">
    <property type="entry name" value="GLUTATHIONE-SPECIFIC GAMMA-GLUTAMYLCYCLOTRANSFERASE 2"/>
    <property type="match status" value="1"/>
</dbReference>
<dbReference type="Proteomes" id="UP000410492">
    <property type="component" value="Unassembled WGS sequence"/>
</dbReference>
<reference evidence="7 8" key="1">
    <citation type="submission" date="2019-01" db="EMBL/GenBank/DDBJ databases">
        <authorList>
            <person name="Sayadi A."/>
        </authorList>
    </citation>
    <scope>NUCLEOTIDE SEQUENCE [LARGE SCALE GENOMIC DNA]</scope>
</reference>
<evidence type="ECO:0000256" key="2">
    <source>
        <dbReference type="ARBA" id="ARBA00012344"/>
    </source>
</evidence>
<protein>
    <recommendedName>
        <fullName evidence="2">glutathione-specific gamma-glutamylcyclotransferase</fullName>
        <ecNumber evidence="2">4.3.2.7</ecNumber>
    </recommendedName>
    <alternativeName>
        <fullName evidence="4">Cation transport regulator-like protein 2</fullName>
    </alternativeName>
</protein>
<dbReference type="AlphaFoldDB" id="A0A653D364"/>
<dbReference type="Pfam" id="PF04752">
    <property type="entry name" value="ChaC"/>
    <property type="match status" value="1"/>
</dbReference>
<dbReference type="EC" id="4.3.2.7" evidence="2"/>